<comment type="pathway">
    <text evidence="2">Antibiotic biosynthesis.</text>
</comment>
<dbReference type="SUPFAM" id="SSF53901">
    <property type="entry name" value="Thiolase-like"/>
    <property type="match status" value="1"/>
</dbReference>
<reference evidence="13 14" key="1">
    <citation type="submission" date="2016-12" db="EMBL/GenBank/DDBJ databases">
        <title>The draft genome sequence of Actinophytocola xinjiangensis.</title>
        <authorList>
            <person name="Wang W."/>
            <person name="Yuan L."/>
        </authorList>
    </citation>
    <scope>NUCLEOTIDE SEQUENCE [LARGE SCALE GENOMIC DNA]</scope>
    <source>
        <strain evidence="13 14">CGMCC 4.4663</strain>
    </source>
</reference>
<dbReference type="Gene3D" id="3.30.70.3290">
    <property type="match status" value="1"/>
</dbReference>
<keyword evidence="14" id="KW-1185">Reference proteome</keyword>
<dbReference type="InterPro" id="IPR032821">
    <property type="entry name" value="PKS_assoc"/>
</dbReference>
<dbReference type="GO" id="GO:0004312">
    <property type="term" value="F:fatty acid synthase activity"/>
    <property type="evidence" value="ECO:0007669"/>
    <property type="project" value="TreeGrafter"/>
</dbReference>
<keyword evidence="8" id="KW-0012">Acyltransferase</keyword>
<evidence type="ECO:0000256" key="9">
    <source>
        <dbReference type="PROSITE-ProRule" id="PRU01363"/>
    </source>
</evidence>
<dbReference type="SUPFAM" id="SSF55048">
    <property type="entry name" value="Probable ACP-binding domain of malonyl-CoA ACP transacylase"/>
    <property type="match status" value="1"/>
</dbReference>
<evidence type="ECO:0000313" key="14">
    <source>
        <dbReference type="Proteomes" id="UP000185696"/>
    </source>
</evidence>
<dbReference type="SMART" id="SM00827">
    <property type="entry name" value="PKS_AT"/>
    <property type="match status" value="1"/>
</dbReference>
<feature type="region of interest" description="N-terminal hotdog fold" evidence="9">
    <location>
        <begin position="850"/>
        <end position="972"/>
    </location>
</feature>
<evidence type="ECO:0000256" key="1">
    <source>
        <dbReference type="ARBA" id="ARBA00001957"/>
    </source>
</evidence>
<dbReference type="InterPro" id="IPR020841">
    <property type="entry name" value="PKS_Beta-ketoAc_synthase_dom"/>
</dbReference>
<dbReference type="InterPro" id="IPR016036">
    <property type="entry name" value="Malonyl_transacylase_ACP-bd"/>
</dbReference>
<dbReference type="Gene3D" id="3.40.47.10">
    <property type="match status" value="1"/>
</dbReference>
<dbReference type="PROSITE" id="PS00606">
    <property type="entry name" value="KS3_1"/>
    <property type="match status" value="1"/>
</dbReference>
<dbReference type="Pfam" id="PF22953">
    <property type="entry name" value="SpnB_Rossmann"/>
    <property type="match status" value="1"/>
</dbReference>
<dbReference type="SMART" id="SM00826">
    <property type="entry name" value="PKS_DH"/>
    <property type="match status" value="1"/>
</dbReference>
<feature type="active site" description="Proton acceptor; for dehydratase activity" evidence="9">
    <location>
        <position position="882"/>
    </location>
</feature>
<dbReference type="Pfam" id="PF21089">
    <property type="entry name" value="PKS_DH_N"/>
    <property type="match status" value="1"/>
</dbReference>
<evidence type="ECO:0000256" key="10">
    <source>
        <dbReference type="SAM" id="MobiDB-lite"/>
    </source>
</evidence>
<dbReference type="Gene3D" id="3.10.129.110">
    <property type="entry name" value="Polyketide synthase dehydratase"/>
    <property type="match status" value="1"/>
</dbReference>
<dbReference type="InterPro" id="IPR015083">
    <property type="entry name" value="NorB/c/GfsB-D-like_docking"/>
</dbReference>
<dbReference type="InterPro" id="IPR001227">
    <property type="entry name" value="Ac_transferase_dom_sf"/>
</dbReference>
<dbReference type="FunFam" id="3.40.47.10:FF:000019">
    <property type="entry name" value="Polyketide synthase type I"/>
    <property type="match status" value="1"/>
</dbReference>
<comment type="caution">
    <text evidence="13">The sequence shown here is derived from an EMBL/GenBank/DDBJ whole genome shotgun (WGS) entry which is preliminary data.</text>
</comment>
<dbReference type="InterPro" id="IPR049551">
    <property type="entry name" value="PKS_DH_C"/>
</dbReference>
<dbReference type="GO" id="GO:0004315">
    <property type="term" value="F:3-oxoacyl-[acyl-carrier-protein] synthase activity"/>
    <property type="evidence" value="ECO:0007669"/>
    <property type="project" value="InterPro"/>
</dbReference>
<dbReference type="EMBL" id="MSIF01000020">
    <property type="protein sequence ID" value="OLF06607.1"/>
    <property type="molecule type" value="Genomic_DNA"/>
</dbReference>
<keyword evidence="5" id="KW-0808">Transferase</keyword>
<evidence type="ECO:0000256" key="8">
    <source>
        <dbReference type="ARBA" id="ARBA00023315"/>
    </source>
</evidence>
<keyword evidence="6" id="KW-0045">Antibiotic biosynthesis</keyword>
<dbReference type="Gene3D" id="3.40.366.10">
    <property type="entry name" value="Malonyl-Coenzyme A Acyl Carrier Protein, domain 2"/>
    <property type="match status" value="1"/>
</dbReference>
<dbReference type="InterPro" id="IPR014043">
    <property type="entry name" value="Acyl_transferase_dom"/>
</dbReference>
<evidence type="ECO:0000256" key="5">
    <source>
        <dbReference type="ARBA" id="ARBA00022679"/>
    </source>
</evidence>
<dbReference type="PANTHER" id="PTHR43775:SF51">
    <property type="entry name" value="INACTIVE PHENOLPHTHIOCEROL SYNTHESIS POLYKETIDE SYNTHASE TYPE I PKS1-RELATED"/>
    <property type="match status" value="1"/>
</dbReference>
<dbReference type="CDD" id="cd08956">
    <property type="entry name" value="KR_3_FAS_SDR_x"/>
    <property type="match status" value="1"/>
</dbReference>
<gene>
    <name evidence="13" type="ORF">BLA60_30455</name>
</gene>
<dbReference type="InterPro" id="IPR020807">
    <property type="entry name" value="PKS_DH"/>
</dbReference>
<dbReference type="Gene3D" id="3.40.50.720">
    <property type="entry name" value="NAD(P)-binding Rossmann-like Domain"/>
    <property type="match status" value="1"/>
</dbReference>
<dbReference type="InterPro" id="IPR014030">
    <property type="entry name" value="Ketoacyl_synth_N"/>
</dbReference>
<dbReference type="SUPFAM" id="SSF51735">
    <property type="entry name" value="NAD(P)-binding Rossmann-fold domains"/>
    <property type="match status" value="2"/>
</dbReference>
<dbReference type="InterPro" id="IPR049900">
    <property type="entry name" value="PKS_mFAS_DH"/>
</dbReference>
<dbReference type="Pfam" id="PF14765">
    <property type="entry name" value="PS-DH"/>
    <property type="match status" value="1"/>
</dbReference>
<dbReference type="GO" id="GO:0017000">
    <property type="term" value="P:antibiotic biosynthetic process"/>
    <property type="evidence" value="ECO:0007669"/>
    <property type="project" value="UniProtKB-KW"/>
</dbReference>
<dbReference type="InterPro" id="IPR014031">
    <property type="entry name" value="Ketoacyl_synth_C"/>
</dbReference>
<feature type="domain" description="Ketosynthase family 3 (KS3)" evidence="11">
    <location>
        <begin position="33"/>
        <end position="444"/>
    </location>
</feature>
<dbReference type="Pfam" id="PF08990">
    <property type="entry name" value="Docking"/>
    <property type="match status" value="1"/>
</dbReference>
<dbReference type="PANTHER" id="PTHR43775">
    <property type="entry name" value="FATTY ACID SYNTHASE"/>
    <property type="match status" value="1"/>
</dbReference>
<feature type="compositionally biased region" description="Low complexity" evidence="10">
    <location>
        <begin position="961"/>
        <end position="976"/>
    </location>
</feature>
<dbReference type="InterPro" id="IPR016039">
    <property type="entry name" value="Thiolase-like"/>
</dbReference>
<dbReference type="InterPro" id="IPR057326">
    <property type="entry name" value="KR_dom"/>
</dbReference>
<comment type="cofactor">
    <cofactor evidence="1">
        <name>pantetheine 4'-phosphate</name>
        <dbReference type="ChEBI" id="CHEBI:47942"/>
    </cofactor>
</comment>
<keyword evidence="4" id="KW-0597">Phosphoprotein</keyword>
<dbReference type="SMART" id="SM00825">
    <property type="entry name" value="PKS_KS"/>
    <property type="match status" value="1"/>
</dbReference>
<evidence type="ECO:0000256" key="3">
    <source>
        <dbReference type="ARBA" id="ARBA00022450"/>
    </source>
</evidence>
<feature type="domain" description="PKS/mFAS DH" evidence="12">
    <location>
        <begin position="850"/>
        <end position="1114"/>
    </location>
</feature>
<feature type="non-terminal residue" evidence="13">
    <location>
        <position position="1493"/>
    </location>
</feature>
<evidence type="ECO:0000259" key="12">
    <source>
        <dbReference type="PROSITE" id="PS52019"/>
    </source>
</evidence>
<evidence type="ECO:0008006" key="15">
    <source>
        <dbReference type="Google" id="ProtNLM"/>
    </source>
</evidence>
<protein>
    <recommendedName>
        <fullName evidence="15">Acyl transferase domain-containing protein</fullName>
    </recommendedName>
</protein>
<feature type="region of interest" description="Disordered" evidence="10">
    <location>
        <begin position="947"/>
        <end position="985"/>
    </location>
</feature>
<feature type="active site" description="Proton donor; for dehydratase activity" evidence="9">
    <location>
        <position position="1041"/>
    </location>
</feature>
<dbReference type="InterPro" id="IPR036291">
    <property type="entry name" value="NAD(P)-bd_dom_sf"/>
</dbReference>
<accession>A0A7Z1AUY4</accession>
<dbReference type="GO" id="GO:0006633">
    <property type="term" value="P:fatty acid biosynthetic process"/>
    <property type="evidence" value="ECO:0007669"/>
    <property type="project" value="InterPro"/>
</dbReference>
<dbReference type="InterPro" id="IPR016035">
    <property type="entry name" value="Acyl_Trfase/lysoPLipase"/>
</dbReference>
<dbReference type="Pfam" id="PF08659">
    <property type="entry name" value="KR"/>
    <property type="match status" value="1"/>
</dbReference>
<dbReference type="InterPro" id="IPR042104">
    <property type="entry name" value="PKS_dehydratase_sf"/>
</dbReference>
<evidence type="ECO:0000256" key="4">
    <source>
        <dbReference type="ARBA" id="ARBA00022553"/>
    </source>
</evidence>
<evidence type="ECO:0000259" key="11">
    <source>
        <dbReference type="PROSITE" id="PS52004"/>
    </source>
</evidence>
<dbReference type="InterPro" id="IPR013968">
    <property type="entry name" value="PKS_KR"/>
</dbReference>
<dbReference type="Pfam" id="PF00109">
    <property type="entry name" value="ketoacyl-synt"/>
    <property type="match status" value="1"/>
</dbReference>
<feature type="region of interest" description="C-terminal hotdog fold" evidence="9">
    <location>
        <begin position="982"/>
        <end position="1114"/>
    </location>
</feature>
<dbReference type="PROSITE" id="PS52019">
    <property type="entry name" value="PKS_MFAS_DH"/>
    <property type="match status" value="1"/>
</dbReference>
<dbReference type="Pfam" id="PF02801">
    <property type="entry name" value="Ketoacyl-synt_C"/>
    <property type="match status" value="1"/>
</dbReference>
<evidence type="ECO:0000313" key="13">
    <source>
        <dbReference type="EMBL" id="OLF06607.1"/>
    </source>
</evidence>
<proteinExistence type="predicted"/>
<dbReference type="GO" id="GO:0030639">
    <property type="term" value="P:polyketide biosynthetic process"/>
    <property type="evidence" value="ECO:0007669"/>
    <property type="project" value="UniProtKB-ARBA"/>
</dbReference>
<organism evidence="13 14">
    <name type="scientific">Actinophytocola xinjiangensis</name>
    <dbReference type="NCBI Taxonomy" id="485602"/>
    <lineage>
        <taxon>Bacteria</taxon>
        <taxon>Bacillati</taxon>
        <taxon>Actinomycetota</taxon>
        <taxon>Actinomycetes</taxon>
        <taxon>Pseudonocardiales</taxon>
        <taxon>Pseudonocardiaceae</taxon>
    </lineage>
</organism>
<evidence type="ECO:0000256" key="6">
    <source>
        <dbReference type="ARBA" id="ARBA00023194"/>
    </source>
</evidence>
<dbReference type="RefSeq" id="WP_154814739.1">
    <property type="nucleotide sequence ID" value="NZ_MSIF01000020.1"/>
</dbReference>
<dbReference type="OrthoDB" id="9778690at2"/>
<dbReference type="Pfam" id="PF00698">
    <property type="entry name" value="Acyl_transf_1"/>
    <property type="match status" value="1"/>
</dbReference>
<dbReference type="CDD" id="cd00833">
    <property type="entry name" value="PKS"/>
    <property type="match status" value="1"/>
</dbReference>
<evidence type="ECO:0000256" key="7">
    <source>
        <dbReference type="ARBA" id="ARBA00023268"/>
    </source>
</evidence>
<dbReference type="InterPro" id="IPR055123">
    <property type="entry name" value="SpnB-like_Rossmann"/>
</dbReference>
<name>A0A7Z1AUY4_9PSEU</name>
<dbReference type="SUPFAM" id="SSF52151">
    <property type="entry name" value="FabD/lysophospholipase-like"/>
    <property type="match status" value="1"/>
</dbReference>
<dbReference type="InterPro" id="IPR050091">
    <property type="entry name" value="PKS_NRPS_Biosynth_Enz"/>
</dbReference>
<dbReference type="SMART" id="SM00822">
    <property type="entry name" value="PKS_KR"/>
    <property type="match status" value="1"/>
</dbReference>
<keyword evidence="7" id="KW-0511">Multifunctional enzyme</keyword>
<dbReference type="InterPro" id="IPR018201">
    <property type="entry name" value="Ketoacyl_synth_AS"/>
</dbReference>
<dbReference type="Proteomes" id="UP000185696">
    <property type="component" value="Unassembled WGS sequence"/>
</dbReference>
<dbReference type="PROSITE" id="PS52004">
    <property type="entry name" value="KS3_2"/>
    <property type="match status" value="1"/>
</dbReference>
<sequence>MTDDQRYLDYLKRATAELRETRQRLREVEDRRAEPIAIVGMGCRFPGGVTSPDDLWDVVAAGRDVIGEVPTDRGWDQGLFTTGVRHGGFVDGVGDFDAGFFGISPREALAMDPQQRLALEVSWEALESAGLRAESLRGTRTGVFVGSVAAEYGPRMHEASGEVGGYLVTGIATSVVSGRIAYALGLEGTTFTVDTACSSSLVALHLACQALRQGEVTLALAGGVAVMSAPGLFVEFGRQGALSPDGRCRAFSASANGFGLAEGAGVLVLERLSDARANGHRVLAVVRGSAVNSDGASSGLTAPNGPSQERVIRQALASAGLSTSDIGVIEAHGTGTSLGDPIEARALLATYGQVGRPVWLGSVKSNIGHAQAAAGVAGVIKMVQALRHGVIPATLHAGEPSPHVDWSAGSVSLATEPSAWDLPRRAGVSSFGVSGTNAHVILEGVAAEPSSPSGGVVPWTFSARTPEALGELVSRVRAVDLDPADVAFTLTNRSLFEHRAVVVGSTLDELRSAEVVTGSGPVTSPVFVFPGQGSQWVGMAAELLESSPVFAARMEECAKALAPHVDWSLFDVLDDLDRVDVVQPVLWAVMVSLAAVWRSYGVEPAGVVGHSQGEIAAACVSGALSLEDGARVVALRSQAIRALAGRGGMVSVPMPESEVRELLTEGLSIAAVNGPAATVVSGDVAALDVLMSRCERAKKIPVDYASHSSQVDSIRDEVLRLLAPVTPLEGGIPFHSTVPGGGRPDADYWFRNLRNTVEFAPTVDKLVADGHSVFIEISPHPVLVPAIDATGIGTLRRDEGGLRRLLASLGEAYVNGIPVRWGIDGHPTTLPTYPFQRDRYWLTPTTRSGHPFLGADATVPDTGSLLITGRIGLDSHPWLADHTVLDTVLAPGTALLELALHAGDRVGCRTVEELTLEAPLVLPDHTPLDLHVTVDQPDDTGRRALRVHSRAGDDQPWTRHATGTLTDTAATPTADTTPPPDAEPIPVDDLYDRLAAAGYHYGPLFQGLRAAWRHGEHTYATVHLPDPTDADRFTLHPALLDAALHAGLAGRSGDPRLPFSWRDVTPHATAATALRVRLTTTGDTARVDLTDTAGHPVATIGALTGRPVTTEQLRAAFPDRRPPLLEPRWTEHPATGEPLRLAVDDADALGLDAQLDTGHNPQAVLLGLAPTDSSPAAVRAALRQALDLAHTWLDDSWPTLVVVTRGAVDATDLAAAAVWGLLRSAQSENPDRYVLVDLDEDPASVAALPAALATGQPQLAVRAGTVHVPTLVKVDAHGTAPAFGDGTVLVTGATGTLGGLVARHLVTAHGVRRLLLVSRRGGAEDLRAELTALGATVTVAACDVADRDDLAALLAGIDVTAVFHAAGVLDDGLLASLTPDRLDTVLAPKVDAAAHLDELAADAGTFVLFSSAAAVLGSPGQANYAAANAYLDALARRRVAAGRSATAIAWGLWERESRLTGRADRTRLARGGLVPLTAADGLALLDAAVATGR</sequence>
<dbReference type="InterPro" id="IPR049552">
    <property type="entry name" value="PKS_DH_N"/>
</dbReference>
<keyword evidence="3" id="KW-0596">Phosphopantetheine</keyword>
<dbReference type="Pfam" id="PF16197">
    <property type="entry name" value="KAsynt_C_assoc"/>
    <property type="match status" value="1"/>
</dbReference>
<evidence type="ECO:0000256" key="2">
    <source>
        <dbReference type="ARBA" id="ARBA00004792"/>
    </source>
</evidence>